<accession>A0A2W5END0</accession>
<dbReference type="EMBL" id="QFOI01000393">
    <property type="protein sequence ID" value="PZP43067.1"/>
    <property type="molecule type" value="Genomic_DNA"/>
</dbReference>
<reference evidence="1 2" key="1">
    <citation type="submission" date="2017-11" db="EMBL/GenBank/DDBJ databases">
        <title>Infants hospitalized years apart are colonized by the same room-sourced microbial strains.</title>
        <authorList>
            <person name="Brooks B."/>
            <person name="Olm M.R."/>
            <person name="Firek B.A."/>
            <person name="Baker R."/>
            <person name="Thomas B.C."/>
            <person name="Morowitz M.J."/>
            <person name="Banfield J.F."/>
        </authorList>
    </citation>
    <scope>NUCLEOTIDE SEQUENCE [LARGE SCALE GENOMIC DNA]</scope>
    <source>
        <strain evidence="1">S2_009_000_R2_76</strain>
    </source>
</reference>
<gene>
    <name evidence="1" type="ORF">DI598_16185</name>
</gene>
<protein>
    <recommendedName>
        <fullName evidence="3">Macroglobulin domain-containing protein</fullName>
    </recommendedName>
</protein>
<evidence type="ECO:0000313" key="2">
    <source>
        <dbReference type="Proteomes" id="UP000249645"/>
    </source>
</evidence>
<proteinExistence type="predicted"/>
<evidence type="ECO:0000313" key="1">
    <source>
        <dbReference type="EMBL" id="PZP43067.1"/>
    </source>
</evidence>
<organism evidence="1 2">
    <name type="scientific">Pseudopedobacter saltans</name>
    <dbReference type="NCBI Taxonomy" id="151895"/>
    <lineage>
        <taxon>Bacteria</taxon>
        <taxon>Pseudomonadati</taxon>
        <taxon>Bacteroidota</taxon>
        <taxon>Sphingobacteriia</taxon>
        <taxon>Sphingobacteriales</taxon>
        <taxon>Sphingobacteriaceae</taxon>
        <taxon>Pseudopedobacter</taxon>
    </lineage>
</organism>
<evidence type="ECO:0008006" key="3">
    <source>
        <dbReference type="Google" id="ProtNLM"/>
    </source>
</evidence>
<sequence>MNTDRDNYLPGDTLWYTLWLLDAYYHKPSTPSGIAYVELLSPGGGVVLRQALRVNGLEFSQMALGKELPSGDYELRGYTRWQRNFGDSLYFRKTIHIFGNREDWRLALTSARHGSSLKGDSIWIDFVLSGRELLVGRKLRLEVLNAKGKRIISADRLQSTDGHFKVNFGLDSSKDLSELSFRVVDKKEGQDRVSFPLSMLDTSTVDLQFLPEGGHMVSGLENKVAFRALDARGRPLGITGVLKDSDGNTLTTVGCTHDGMGTFTLVPRQGYSYTISVAGHGNYALPVADNAGTQLSLDNLSDSTHVLVRVASRNAIRSDYYLFSMSHGLVVTGQKVAVDTVPKLIKIPKNVFPTGVSHFSLMGPDGQLLNERAFYVDNGERLRVGVGPGRDSLLTRDSVPLEIEVRDAAGNPVRGVFTLCVTDTSRTDKNPASANLLSYNLLSSELRGRVHEPGFYFDRAVAATERDSALDVLLLTQGFVRYEWDTTKQIYPAEAEFTVSGRASKMFNKPYSEGNIGLFALKPSLLTMDTVTDREGRFTFRGFPAFDTAAFLVKARTKKGKSFGIGVEVDRYDYPEVTVPKAIRVWKGDVDLAARDLRRMRDRQLEEEYMYHLKPGELAPVTVRAKQPVEGSDNLNGPGQYDEAINKKQLQQMGDTSLLDILYKRIKTFRFNRLSGFTIENFYRIKFIIDGLRIDDPMIQDAFTSSITECLQYYKASDIKGI</sequence>
<feature type="non-terminal residue" evidence="1">
    <location>
        <position position="722"/>
    </location>
</feature>
<comment type="caution">
    <text evidence="1">The sequence shown here is derived from an EMBL/GenBank/DDBJ whole genome shotgun (WGS) entry which is preliminary data.</text>
</comment>
<dbReference type="Proteomes" id="UP000249645">
    <property type="component" value="Unassembled WGS sequence"/>
</dbReference>
<name>A0A2W5END0_9SPHI</name>
<dbReference type="AlphaFoldDB" id="A0A2W5END0"/>